<dbReference type="Pfam" id="PF00005">
    <property type="entry name" value="ABC_tran"/>
    <property type="match status" value="1"/>
</dbReference>
<sequence length="389" mass="41061">MIRFDAVSKKYPNGTTAVDDLSLELAEGGITVLVGPSGCGKTTTLRMINRMVEPTAGTVSLRGRDIREVNAPELRRGIGYVIQHAGLFPHRTILDNIATVPLLLGWGRKKARARAAELLELVGLPAEMAKRYPNQLSGGQQQRVGVARALGADPPVLLMDEPFSAVDPIVRAELQAEFIRLQKELHKTIVFVTHDIDEAIRLGDNIAVFRTGGKLAQFDSPERLLARPADEFVADFVGQDRGIRRLSFVDAAELPLRDGPVLPVGSSVAEARRADAPWVLVVDEARRPLGWAATDALPATGTLADVSLAPLGHTFGLDGDSARAALDSALLSPARLAVAVDARGVVVGVADAYELSAGAVTAAEAAETASTASAGRTAPADARAAVSDE</sequence>
<evidence type="ECO:0000256" key="1">
    <source>
        <dbReference type="ARBA" id="ARBA00005417"/>
    </source>
</evidence>
<comment type="similarity">
    <text evidence="1">Belongs to the ABC transporter superfamily.</text>
</comment>
<dbReference type="RefSeq" id="WP_046913735.1">
    <property type="nucleotide sequence ID" value="NZ_JADBGF010000001.1"/>
</dbReference>
<dbReference type="Gene3D" id="3.40.50.300">
    <property type="entry name" value="P-loop containing nucleotide triphosphate hydrolases"/>
    <property type="match status" value="1"/>
</dbReference>
<organism evidence="8 9">
    <name type="scientific">Streptomyces stelliscabiei</name>
    <dbReference type="NCBI Taxonomy" id="146820"/>
    <lineage>
        <taxon>Bacteria</taxon>
        <taxon>Bacillati</taxon>
        <taxon>Actinomycetota</taxon>
        <taxon>Actinomycetes</taxon>
        <taxon>Kitasatosporales</taxon>
        <taxon>Streptomycetaceae</taxon>
        <taxon>Streptomyces</taxon>
    </lineage>
</organism>
<evidence type="ECO:0000256" key="6">
    <source>
        <dbReference type="SAM" id="MobiDB-lite"/>
    </source>
</evidence>
<accession>A0A8I0TPB5</accession>
<evidence type="ECO:0000256" key="3">
    <source>
        <dbReference type="ARBA" id="ARBA00022741"/>
    </source>
</evidence>
<gene>
    <name evidence="8" type="ORF">H4687_001291</name>
</gene>
<dbReference type="InterPro" id="IPR003593">
    <property type="entry name" value="AAA+_ATPase"/>
</dbReference>
<dbReference type="InterPro" id="IPR027417">
    <property type="entry name" value="P-loop_NTPase"/>
</dbReference>
<dbReference type="GeneID" id="86825896"/>
<dbReference type="PROSITE" id="PS50893">
    <property type="entry name" value="ABC_TRANSPORTER_2"/>
    <property type="match status" value="1"/>
</dbReference>
<evidence type="ECO:0000313" key="9">
    <source>
        <dbReference type="Proteomes" id="UP000629287"/>
    </source>
</evidence>
<dbReference type="EMBL" id="JADBGF010000001">
    <property type="protein sequence ID" value="MBE1595162.1"/>
    <property type="molecule type" value="Genomic_DNA"/>
</dbReference>
<evidence type="ECO:0000256" key="4">
    <source>
        <dbReference type="ARBA" id="ARBA00022840"/>
    </source>
</evidence>
<dbReference type="GO" id="GO:0005524">
    <property type="term" value="F:ATP binding"/>
    <property type="evidence" value="ECO:0007669"/>
    <property type="project" value="UniProtKB-KW"/>
</dbReference>
<dbReference type="InterPro" id="IPR017871">
    <property type="entry name" value="ABC_transporter-like_CS"/>
</dbReference>
<comment type="caution">
    <text evidence="8">The sequence shown here is derived from an EMBL/GenBank/DDBJ whole genome shotgun (WGS) entry which is preliminary data.</text>
</comment>
<dbReference type="InterPro" id="IPR003439">
    <property type="entry name" value="ABC_transporter-like_ATP-bd"/>
</dbReference>
<dbReference type="Proteomes" id="UP000629287">
    <property type="component" value="Unassembled WGS sequence"/>
</dbReference>
<feature type="domain" description="ABC transporter" evidence="7">
    <location>
        <begin position="2"/>
        <end position="237"/>
    </location>
</feature>
<keyword evidence="3" id="KW-0547">Nucleotide-binding</keyword>
<keyword evidence="9" id="KW-1185">Reference proteome</keyword>
<dbReference type="PANTHER" id="PTHR43117">
    <property type="entry name" value="OSMOPROTECTANT IMPORT ATP-BINDING PROTEIN OSMV"/>
    <property type="match status" value="1"/>
</dbReference>
<dbReference type="AlphaFoldDB" id="A0A8I0TPB5"/>
<feature type="region of interest" description="Disordered" evidence="6">
    <location>
        <begin position="368"/>
        <end position="389"/>
    </location>
</feature>
<evidence type="ECO:0000313" key="8">
    <source>
        <dbReference type="EMBL" id="MBE1595162.1"/>
    </source>
</evidence>
<dbReference type="GO" id="GO:0016887">
    <property type="term" value="F:ATP hydrolysis activity"/>
    <property type="evidence" value="ECO:0007669"/>
    <property type="project" value="InterPro"/>
</dbReference>
<reference evidence="8 9" key="1">
    <citation type="submission" date="2020-10" db="EMBL/GenBank/DDBJ databases">
        <title>Sequencing the genomes of 1000 actinobacteria strains.</title>
        <authorList>
            <person name="Klenk H.-P."/>
        </authorList>
    </citation>
    <scope>NUCLEOTIDE SEQUENCE [LARGE SCALE GENOMIC DNA]</scope>
    <source>
        <strain evidence="8 9">DSM 41803</strain>
    </source>
</reference>
<keyword evidence="2" id="KW-0813">Transport</keyword>
<proteinExistence type="inferred from homology"/>
<dbReference type="FunFam" id="3.40.50.300:FF:000425">
    <property type="entry name" value="Probable ABC transporter, ATP-binding subunit"/>
    <property type="match status" value="1"/>
</dbReference>
<dbReference type="GO" id="GO:0015418">
    <property type="term" value="F:ABC-type quaternary ammonium compound transporting activity"/>
    <property type="evidence" value="ECO:0007669"/>
    <property type="project" value="UniProtKB-EC"/>
</dbReference>
<dbReference type="SMART" id="SM00382">
    <property type="entry name" value="AAA"/>
    <property type="match status" value="1"/>
</dbReference>
<dbReference type="PANTHER" id="PTHR43117:SF4">
    <property type="entry name" value="OSMOPROTECTANT IMPORT ATP-BINDING PROTEIN OSMV"/>
    <property type="match status" value="1"/>
</dbReference>
<evidence type="ECO:0000256" key="5">
    <source>
        <dbReference type="ARBA" id="ARBA00066388"/>
    </source>
</evidence>
<dbReference type="OrthoDB" id="9802264at2"/>
<dbReference type="PROSITE" id="PS00211">
    <property type="entry name" value="ABC_TRANSPORTER_1"/>
    <property type="match status" value="1"/>
</dbReference>
<keyword evidence="4 8" id="KW-0067">ATP-binding</keyword>
<dbReference type="EC" id="7.6.2.9" evidence="5"/>
<dbReference type="SUPFAM" id="SSF52540">
    <property type="entry name" value="P-loop containing nucleoside triphosphate hydrolases"/>
    <property type="match status" value="1"/>
</dbReference>
<protein>
    <recommendedName>
        <fullName evidence="5">ABC-type quaternary amine transporter</fullName>
        <ecNumber evidence="5">7.6.2.9</ecNumber>
    </recommendedName>
</protein>
<evidence type="ECO:0000259" key="7">
    <source>
        <dbReference type="PROSITE" id="PS50893"/>
    </source>
</evidence>
<evidence type="ECO:0000256" key="2">
    <source>
        <dbReference type="ARBA" id="ARBA00022448"/>
    </source>
</evidence>
<name>A0A8I0TPB5_9ACTN</name>